<evidence type="ECO:0000256" key="1">
    <source>
        <dbReference type="SAM" id="SignalP"/>
    </source>
</evidence>
<feature type="signal peptide" evidence="1">
    <location>
        <begin position="1"/>
        <end position="19"/>
    </location>
</feature>
<dbReference type="InterPro" id="IPR036909">
    <property type="entry name" value="Cyt_c-like_dom_sf"/>
</dbReference>
<gene>
    <name evidence="2" type="ORF">FGF67_11160</name>
</gene>
<dbReference type="RefSeq" id="WP_139697771.1">
    <property type="nucleotide sequence ID" value="NZ_CP074074.1"/>
</dbReference>
<keyword evidence="1" id="KW-0732">Signal</keyword>
<protein>
    <recommendedName>
        <fullName evidence="4">Cytochrome c</fullName>
    </recommendedName>
</protein>
<accession>A0A5C4SKB7</accession>
<dbReference type="SUPFAM" id="SSF46626">
    <property type="entry name" value="Cytochrome c"/>
    <property type="match status" value="1"/>
</dbReference>
<organism evidence="2 3">
    <name type="scientific">Allotamlana fucoidanivorans</name>
    <dbReference type="NCBI Taxonomy" id="2583814"/>
    <lineage>
        <taxon>Bacteria</taxon>
        <taxon>Pseudomonadati</taxon>
        <taxon>Bacteroidota</taxon>
        <taxon>Flavobacteriia</taxon>
        <taxon>Flavobacteriales</taxon>
        <taxon>Flavobacteriaceae</taxon>
        <taxon>Allotamlana</taxon>
    </lineage>
</organism>
<dbReference type="GO" id="GO:0020037">
    <property type="term" value="F:heme binding"/>
    <property type="evidence" value="ECO:0007669"/>
    <property type="project" value="InterPro"/>
</dbReference>
<comment type="caution">
    <text evidence="2">The sequence shown here is derived from an EMBL/GenBank/DDBJ whole genome shotgun (WGS) entry which is preliminary data.</text>
</comment>
<dbReference type="Proteomes" id="UP000308713">
    <property type="component" value="Unassembled WGS sequence"/>
</dbReference>
<proteinExistence type="predicted"/>
<name>A0A5C4SKB7_9FLAO</name>
<dbReference type="GO" id="GO:0009055">
    <property type="term" value="F:electron transfer activity"/>
    <property type="evidence" value="ECO:0007669"/>
    <property type="project" value="InterPro"/>
</dbReference>
<evidence type="ECO:0000313" key="2">
    <source>
        <dbReference type="EMBL" id="TNJ43471.1"/>
    </source>
</evidence>
<dbReference type="EMBL" id="VDCS01000010">
    <property type="protein sequence ID" value="TNJ43471.1"/>
    <property type="molecule type" value="Genomic_DNA"/>
</dbReference>
<dbReference type="AlphaFoldDB" id="A0A5C4SKB7"/>
<keyword evidence="3" id="KW-1185">Reference proteome</keyword>
<dbReference type="OrthoDB" id="9786191at2"/>
<reference evidence="2 3" key="1">
    <citation type="submission" date="2019-05" db="EMBL/GenBank/DDBJ databases">
        <title>Tamlana fucoidanivorans sp. nov., isolated from the surface of algae collected from Fujian province in China.</title>
        <authorList>
            <person name="Li J."/>
        </authorList>
    </citation>
    <scope>NUCLEOTIDE SEQUENCE [LARGE SCALE GENOMIC DNA]</scope>
    <source>
        <strain evidence="2 3">CW2-9</strain>
    </source>
</reference>
<evidence type="ECO:0000313" key="3">
    <source>
        <dbReference type="Proteomes" id="UP000308713"/>
    </source>
</evidence>
<feature type="chain" id="PRO_5023107247" description="Cytochrome c" evidence="1">
    <location>
        <begin position="20"/>
        <end position="120"/>
    </location>
</feature>
<evidence type="ECO:0008006" key="4">
    <source>
        <dbReference type="Google" id="ProtNLM"/>
    </source>
</evidence>
<sequence length="120" mass="12992">MKYKILIFTLSTISFYNCANDSEDDLTNPNPIPTVVTYNAHVKSIINTNCTSCHSDPAVNGANVPLTTYTQVKSAVQNNNLISKINGNGPGGLMPLGGPKLPENLIDVIEKWETDGLKEN</sequence>